<dbReference type="GO" id="GO:0000976">
    <property type="term" value="F:transcription cis-regulatory region binding"/>
    <property type="evidence" value="ECO:0007669"/>
    <property type="project" value="TreeGrafter"/>
</dbReference>
<dbReference type="Proteomes" id="UP000289220">
    <property type="component" value="Unassembled WGS sequence"/>
</dbReference>
<dbReference type="PANTHER" id="PTHR30146">
    <property type="entry name" value="LACI-RELATED TRANSCRIPTIONAL REPRESSOR"/>
    <property type="match status" value="1"/>
</dbReference>
<dbReference type="Gene3D" id="3.40.50.2300">
    <property type="match status" value="2"/>
</dbReference>
<dbReference type="Pfam" id="PF13377">
    <property type="entry name" value="Peripla_BP_3"/>
    <property type="match status" value="1"/>
</dbReference>
<gene>
    <name evidence="5" type="primary">exuR</name>
    <name evidence="5" type="ORF">BREV_BREV_00357</name>
</gene>
<dbReference type="CDD" id="cd01392">
    <property type="entry name" value="HTH_LacI"/>
    <property type="match status" value="1"/>
</dbReference>
<accession>A0A7Z9C689</accession>
<keyword evidence="6" id="KW-1185">Reference proteome</keyword>
<dbReference type="SMART" id="SM00354">
    <property type="entry name" value="HTH_LACI"/>
    <property type="match status" value="1"/>
</dbReference>
<sequence length="368" mass="39012">MRLLAVAGAMGHPEIMWRPDQGLSARKPTIDDVARLSGVGRTTVSRVLNGGPNVREPVRRKVLEAVQTLDYRVNPQARSLAGGGSRMLALVLASDLDAEPNSFYASALELGAVRQCLHSGFQLFTRHVPQDDPAAIQQVIDIALNQRCQGVILTPPFSDNADLIQQLRARGVHLAAISPGGGGLGLVDAVGIDDEAGGHDIARYLLELGHRHLAYLGGIAGHLSAESRLDGVRRAMREMGLPDDALTVERGDFTFRSGSLIAERMLALSPRPSALICANDDMAAGALSVAHARGLQVPGDVSISGFDDTPVSAIVWPPLTTVHQPLKAMGGEAVRLLSERITGGGGDWAFRTLPHSVVVRESAGAWEA</sequence>
<keyword evidence="2" id="KW-0238">DNA-binding</keyword>
<comment type="caution">
    <text evidence="5">The sequence shown here is derived from an EMBL/GenBank/DDBJ whole genome shotgun (WGS) entry which is preliminary data.</text>
</comment>
<dbReference type="SUPFAM" id="SSF47413">
    <property type="entry name" value="lambda repressor-like DNA-binding domains"/>
    <property type="match status" value="1"/>
</dbReference>
<evidence type="ECO:0000256" key="1">
    <source>
        <dbReference type="ARBA" id="ARBA00023015"/>
    </source>
</evidence>
<dbReference type="PROSITE" id="PS00356">
    <property type="entry name" value="HTH_LACI_1"/>
    <property type="match status" value="1"/>
</dbReference>
<dbReference type="PROSITE" id="PS50932">
    <property type="entry name" value="HTH_LACI_2"/>
    <property type="match status" value="1"/>
</dbReference>
<evidence type="ECO:0000256" key="2">
    <source>
        <dbReference type="ARBA" id="ARBA00023125"/>
    </source>
</evidence>
<dbReference type="AlphaFoldDB" id="A0A7Z9C689"/>
<organism evidence="5 6">
    <name type="scientific">Brevundimonas mediterranea</name>
    <dbReference type="NCBI Taxonomy" id="74329"/>
    <lineage>
        <taxon>Bacteria</taxon>
        <taxon>Pseudomonadati</taxon>
        <taxon>Pseudomonadota</taxon>
        <taxon>Alphaproteobacteria</taxon>
        <taxon>Caulobacterales</taxon>
        <taxon>Caulobacteraceae</taxon>
        <taxon>Brevundimonas</taxon>
    </lineage>
</organism>
<evidence type="ECO:0000259" key="4">
    <source>
        <dbReference type="PROSITE" id="PS50932"/>
    </source>
</evidence>
<dbReference type="InterPro" id="IPR000843">
    <property type="entry name" value="HTH_LacI"/>
</dbReference>
<dbReference type="Gene3D" id="1.10.260.40">
    <property type="entry name" value="lambda repressor-like DNA-binding domains"/>
    <property type="match status" value="1"/>
</dbReference>
<feature type="domain" description="HTH lacI-type" evidence="4">
    <location>
        <begin position="28"/>
        <end position="82"/>
    </location>
</feature>
<reference evidence="5 6" key="1">
    <citation type="submission" date="2018-11" db="EMBL/GenBank/DDBJ databases">
        <authorList>
            <person name="Peiro R."/>
            <person name="Begona"/>
            <person name="Cbmso G."/>
            <person name="Lopez M."/>
            <person name="Gonzalez S."/>
            <person name="Sacristan E."/>
            <person name="Castillo E."/>
        </authorList>
    </citation>
    <scope>NUCLEOTIDE SEQUENCE [LARGE SCALE GENOMIC DNA]</scope>
    <source>
        <strain evidence="5">Brev_genome</strain>
    </source>
</reference>
<evidence type="ECO:0000313" key="6">
    <source>
        <dbReference type="Proteomes" id="UP000289220"/>
    </source>
</evidence>
<dbReference type="CDD" id="cd01545">
    <property type="entry name" value="PBP1_SalR"/>
    <property type="match status" value="1"/>
</dbReference>
<keyword evidence="1" id="KW-0805">Transcription regulation</keyword>
<protein>
    <submittedName>
        <fullName evidence="5">Putative HTH-type transcriptional repressor ExuR</fullName>
    </submittedName>
</protein>
<dbReference type="InterPro" id="IPR046335">
    <property type="entry name" value="LacI/GalR-like_sensor"/>
</dbReference>
<evidence type="ECO:0000256" key="3">
    <source>
        <dbReference type="ARBA" id="ARBA00023163"/>
    </source>
</evidence>
<dbReference type="GO" id="GO:0003700">
    <property type="term" value="F:DNA-binding transcription factor activity"/>
    <property type="evidence" value="ECO:0007669"/>
    <property type="project" value="TreeGrafter"/>
</dbReference>
<dbReference type="EMBL" id="UXHF01000004">
    <property type="protein sequence ID" value="VDC50880.1"/>
    <property type="molecule type" value="Genomic_DNA"/>
</dbReference>
<dbReference type="PANTHER" id="PTHR30146:SF153">
    <property type="entry name" value="LACTOSE OPERON REPRESSOR"/>
    <property type="match status" value="1"/>
</dbReference>
<keyword evidence="3" id="KW-0804">Transcription</keyword>
<dbReference type="PRINTS" id="PR00036">
    <property type="entry name" value="HTHLACI"/>
</dbReference>
<dbReference type="SUPFAM" id="SSF53822">
    <property type="entry name" value="Periplasmic binding protein-like I"/>
    <property type="match status" value="1"/>
</dbReference>
<evidence type="ECO:0000313" key="5">
    <source>
        <dbReference type="EMBL" id="VDC50880.1"/>
    </source>
</evidence>
<dbReference type="Pfam" id="PF00356">
    <property type="entry name" value="LacI"/>
    <property type="match status" value="1"/>
</dbReference>
<dbReference type="InterPro" id="IPR010982">
    <property type="entry name" value="Lambda_DNA-bd_dom_sf"/>
</dbReference>
<dbReference type="InterPro" id="IPR028082">
    <property type="entry name" value="Peripla_BP_I"/>
</dbReference>
<name>A0A7Z9C689_9CAUL</name>
<proteinExistence type="predicted"/>